<proteinExistence type="predicted"/>
<feature type="compositionally biased region" description="Basic and acidic residues" evidence="1">
    <location>
        <begin position="577"/>
        <end position="602"/>
    </location>
</feature>
<feature type="compositionally biased region" description="Acidic residues" evidence="1">
    <location>
        <begin position="132"/>
        <end position="165"/>
    </location>
</feature>
<feature type="region of interest" description="Disordered" evidence="1">
    <location>
        <begin position="1"/>
        <end position="178"/>
    </location>
</feature>
<feature type="compositionally biased region" description="Low complexity" evidence="1">
    <location>
        <begin position="31"/>
        <end position="42"/>
    </location>
</feature>
<evidence type="ECO:0000313" key="3">
    <source>
        <dbReference type="Proteomes" id="UP000076744"/>
    </source>
</evidence>
<evidence type="ECO:0000313" key="2">
    <source>
        <dbReference type="EMBL" id="OAA72229.1"/>
    </source>
</evidence>
<name>A0A162MXI7_CORFA</name>
<gene>
    <name evidence="2" type="ORF">ISF_01302</name>
</gene>
<reference evidence="2 3" key="1">
    <citation type="journal article" date="2016" name="Genome Biol. Evol.">
        <title>Divergent and convergent evolution of fungal pathogenicity.</title>
        <authorList>
            <person name="Shang Y."/>
            <person name="Xiao G."/>
            <person name="Zheng P."/>
            <person name="Cen K."/>
            <person name="Zhan S."/>
            <person name="Wang C."/>
        </authorList>
    </citation>
    <scope>NUCLEOTIDE SEQUENCE [LARGE SCALE GENOMIC DNA]</scope>
    <source>
        <strain evidence="2 3">ARSEF 2679</strain>
    </source>
</reference>
<feature type="region of interest" description="Disordered" evidence="1">
    <location>
        <begin position="466"/>
        <end position="489"/>
    </location>
</feature>
<sequence>MIPPKRGTKGAPAPAPAPTSREPVATRRTRGQPQQRGTTATPGKRDRGMATRTRAAALNFSASAPPLKKSSLTQDPRARKGPPPSVAHSEVDIPSSRPRNEDDSDEEAEVVRSEDVARAGLGGRDDGAPPTENEDGEGNYDDDDEDDDDKEVEVEDEEIEEDEETREGFGSDVDTQSVAEEKGVKEEDFLFMRHNLDKLSSHAERILSQYRDFGSRDGLSRRNFELDIDALGAVRKHFVVHKSYEPFLHWKWLQNRVTVSDEEYANFKRILLLVNLATLLEIIYNGTKDNRKESREADAKKLRIIDLDFQDLLLGDEQVPITDPIAKLALETRAAHLLAALASAKTNHDAHMIAFRVFCGEMHNPLPEEITKLLQNGPYMRVVGHEGEKGNNRCYTQVAKFLKRTGAGNAKFSNLAKLRKDVFPPGGLLATITEVYPALPVRPSRETQASTMEGFDEFQDAVSEIHNSDDESDSGTSQPIVRMPRSQAGTSWFKDASDIEIRALEGILRRAPDASSSSDQRVHLANPLNPNAALLSAHPSRYLHPVDRNPPPPRQQGGKRVLDLAGDNGDEEDNDEHFETDRRRISPQEKRRRMDEVAHAARVDASLRQQEQRQMPFPNAHAFPSSSTTAVGGLTQPTAPPNGTNTTPATGPAGASPSSTPRPRGPVIIIGRQRHPWSDHDSAVLVAKVAEHYGKWGCIEADDEKNHIFEHPRNQQAYRDRARNMKVDYLLRDHRLPRGFDGVSLSGKEVQRVVNANKNPMRREEDWDEATGRPTNTEFVDGQVIQTHERRSRRRE</sequence>
<comment type="caution">
    <text evidence="2">The sequence shown here is derived from an EMBL/GenBank/DDBJ whole genome shotgun (WGS) entry which is preliminary data.</text>
</comment>
<feature type="compositionally biased region" description="Basic and acidic residues" evidence="1">
    <location>
        <begin position="109"/>
        <end position="127"/>
    </location>
</feature>
<dbReference type="OrthoDB" id="5398572at2759"/>
<dbReference type="EMBL" id="AZHB01000002">
    <property type="protein sequence ID" value="OAA72229.1"/>
    <property type="molecule type" value="Genomic_DNA"/>
</dbReference>
<dbReference type="AlphaFoldDB" id="A0A162MXI7"/>
<organism evidence="2 3">
    <name type="scientific">Cordyceps fumosorosea (strain ARSEF 2679)</name>
    <name type="common">Isaria fumosorosea</name>
    <dbReference type="NCBI Taxonomy" id="1081104"/>
    <lineage>
        <taxon>Eukaryota</taxon>
        <taxon>Fungi</taxon>
        <taxon>Dikarya</taxon>
        <taxon>Ascomycota</taxon>
        <taxon>Pezizomycotina</taxon>
        <taxon>Sordariomycetes</taxon>
        <taxon>Hypocreomycetidae</taxon>
        <taxon>Hypocreales</taxon>
        <taxon>Cordycipitaceae</taxon>
        <taxon>Cordyceps</taxon>
    </lineage>
</organism>
<feature type="region of interest" description="Disordered" evidence="1">
    <location>
        <begin position="542"/>
        <end position="667"/>
    </location>
</feature>
<protein>
    <submittedName>
        <fullName evidence="2">Uncharacterized protein</fullName>
    </submittedName>
</protein>
<dbReference type="STRING" id="1081104.A0A162MXI7"/>
<dbReference type="GeneID" id="30017594"/>
<feature type="compositionally biased region" description="Low complexity" evidence="1">
    <location>
        <begin position="641"/>
        <end position="666"/>
    </location>
</feature>
<evidence type="ECO:0000256" key="1">
    <source>
        <dbReference type="SAM" id="MobiDB-lite"/>
    </source>
</evidence>
<dbReference type="Proteomes" id="UP000076744">
    <property type="component" value="Unassembled WGS sequence"/>
</dbReference>
<accession>A0A162MXI7</accession>
<keyword evidence="3" id="KW-1185">Reference proteome</keyword>
<dbReference type="RefSeq" id="XP_018707675.1">
    <property type="nucleotide sequence ID" value="XM_018844909.1"/>
</dbReference>